<dbReference type="GO" id="GO:0030527">
    <property type="term" value="F:structural constituent of chromatin"/>
    <property type="evidence" value="ECO:0007669"/>
    <property type="project" value="InterPro"/>
</dbReference>
<evidence type="ECO:0000313" key="6">
    <source>
        <dbReference type="RefSeq" id="XP_028143807.1"/>
    </source>
</evidence>
<name>A0A6P7GAF5_DIAVI</name>
<accession>A0A6P7GAF5</accession>
<dbReference type="AlphaFoldDB" id="A0A6P7GAF5"/>
<dbReference type="GO" id="GO:0003677">
    <property type="term" value="F:DNA binding"/>
    <property type="evidence" value="ECO:0007669"/>
    <property type="project" value="InterPro"/>
</dbReference>
<dbReference type="KEGG" id="dvv:114337537"/>
<proteinExistence type="inferred from homology"/>
<reference evidence="4" key="2">
    <citation type="submission" date="2025-05" db="UniProtKB">
        <authorList>
            <consortium name="EnsemblMetazoa"/>
        </authorList>
    </citation>
    <scope>IDENTIFICATION</scope>
</reference>
<dbReference type="GeneID" id="114337537"/>
<dbReference type="InParanoid" id="A0A6P7GAF5"/>
<gene>
    <name evidence="6" type="primary">LOC114337537</name>
</gene>
<reference evidence="6" key="1">
    <citation type="submission" date="2025-04" db="UniProtKB">
        <authorList>
            <consortium name="RefSeq"/>
        </authorList>
    </citation>
    <scope>IDENTIFICATION</scope>
    <source>
        <tissue evidence="6">Whole insect</tissue>
    </source>
</reference>
<dbReference type="EnsemblMetazoa" id="XM_028288006.2">
    <property type="protein sequence ID" value="XP_028143807.1"/>
    <property type="gene ID" value="LOC114337537"/>
</dbReference>
<evidence type="ECO:0000256" key="1">
    <source>
        <dbReference type="ARBA" id="ARBA00010343"/>
    </source>
</evidence>
<feature type="compositionally biased region" description="Basic and acidic residues" evidence="2">
    <location>
        <begin position="35"/>
        <end position="53"/>
    </location>
</feature>
<dbReference type="Pfam" id="PF00125">
    <property type="entry name" value="Histone"/>
    <property type="match status" value="1"/>
</dbReference>
<dbReference type="PANTHER" id="PTHR45810:SF1">
    <property type="entry name" value="HISTONE H3-LIKE CENTROMERIC PROTEIN A"/>
    <property type="match status" value="1"/>
</dbReference>
<dbReference type="RefSeq" id="XP_028143807.1">
    <property type="nucleotide sequence ID" value="XM_028288006.1"/>
</dbReference>
<feature type="domain" description="Core Histone H2A/H2B/H3" evidence="3">
    <location>
        <begin position="94"/>
        <end position="176"/>
    </location>
</feature>
<feature type="region of interest" description="Disordered" evidence="2">
    <location>
        <begin position="1"/>
        <end position="78"/>
    </location>
</feature>
<dbReference type="OrthoDB" id="420022at2759"/>
<evidence type="ECO:0000313" key="4">
    <source>
        <dbReference type="EnsemblMetazoa" id="XP_028143807.1"/>
    </source>
</evidence>
<dbReference type="CDD" id="cd22911">
    <property type="entry name" value="HFD_H3"/>
    <property type="match status" value="1"/>
</dbReference>
<protein>
    <submittedName>
        <fullName evidence="6">Histone H3-5-like</fullName>
    </submittedName>
</protein>
<evidence type="ECO:0000256" key="2">
    <source>
        <dbReference type="SAM" id="MobiDB-lite"/>
    </source>
</evidence>
<organism evidence="6">
    <name type="scientific">Diabrotica virgifera virgifera</name>
    <name type="common">western corn rootworm</name>
    <dbReference type="NCBI Taxonomy" id="50390"/>
    <lineage>
        <taxon>Eukaryota</taxon>
        <taxon>Metazoa</taxon>
        <taxon>Ecdysozoa</taxon>
        <taxon>Arthropoda</taxon>
        <taxon>Hexapoda</taxon>
        <taxon>Insecta</taxon>
        <taxon>Pterygota</taxon>
        <taxon>Neoptera</taxon>
        <taxon>Endopterygota</taxon>
        <taxon>Coleoptera</taxon>
        <taxon>Polyphaga</taxon>
        <taxon>Cucujiformia</taxon>
        <taxon>Chrysomeloidea</taxon>
        <taxon>Chrysomelidae</taxon>
        <taxon>Galerucinae</taxon>
        <taxon>Diabroticina</taxon>
        <taxon>Diabroticites</taxon>
        <taxon>Diabrotica</taxon>
    </lineage>
</organism>
<dbReference type="InterPro" id="IPR009072">
    <property type="entry name" value="Histone-fold"/>
</dbReference>
<dbReference type="InterPro" id="IPR000164">
    <property type="entry name" value="Histone_H3/CENP-A"/>
</dbReference>
<evidence type="ECO:0000313" key="5">
    <source>
        <dbReference type="Proteomes" id="UP001652700"/>
    </source>
</evidence>
<feature type="compositionally biased region" description="Basic residues" evidence="2">
    <location>
        <begin position="63"/>
        <end position="75"/>
    </location>
</feature>
<comment type="similarity">
    <text evidence="1">Belongs to the histone H3 family.</text>
</comment>
<feature type="compositionally biased region" description="Low complexity" evidence="2">
    <location>
        <begin position="14"/>
        <end position="33"/>
    </location>
</feature>
<dbReference type="Gene3D" id="1.10.20.10">
    <property type="entry name" value="Histone, subunit A"/>
    <property type="match status" value="1"/>
</dbReference>
<dbReference type="InterPro" id="IPR007125">
    <property type="entry name" value="H2A/H2B/H3"/>
</dbReference>
<dbReference type="GO" id="GO:0000786">
    <property type="term" value="C:nucleosome"/>
    <property type="evidence" value="ECO:0007669"/>
    <property type="project" value="InterPro"/>
</dbReference>
<sequence length="187" mass="21250">MVKRKIVPRKSAVSQSPSTSGSSRNTRTSTSTPKRTRDENEKIPSRSRNDADTPSKSTPNVSKNKRKSGKRKKVRQVTQMSLGRKYFKVSNAILRDIGRLQRAVTNCIPKLPFSRVIREILLEQGHTQQLRIQIEALTALQEAAEIYLINLFEDANRCAAHARRITVMPRDIQLTLELRGPNEVGRY</sequence>
<dbReference type="GO" id="GO:0046982">
    <property type="term" value="F:protein heterodimerization activity"/>
    <property type="evidence" value="ECO:0007669"/>
    <property type="project" value="InterPro"/>
</dbReference>
<dbReference type="PANTHER" id="PTHR45810">
    <property type="entry name" value="HISTONE H3.2"/>
    <property type="match status" value="1"/>
</dbReference>
<dbReference type="SUPFAM" id="SSF47113">
    <property type="entry name" value="Histone-fold"/>
    <property type="match status" value="1"/>
</dbReference>
<dbReference type="Proteomes" id="UP001652700">
    <property type="component" value="Unplaced"/>
</dbReference>
<keyword evidence="5" id="KW-1185">Reference proteome</keyword>
<dbReference type="SMART" id="SM00428">
    <property type="entry name" value="H3"/>
    <property type="match status" value="1"/>
</dbReference>
<evidence type="ECO:0000259" key="3">
    <source>
        <dbReference type="Pfam" id="PF00125"/>
    </source>
</evidence>